<reference evidence="1" key="1">
    <citation type="submission" date="2018-05" db="EMBL/GenBank/DDBJ databases">
        <authorList>
            <person name="Lanie J.A."/>
            <person name="Ng W.-L."/>
            <person name="Kazmierczak K.M."/>
            <person name="Andrzejewski T.M."/>
            <person name="Davidsen T.M."/>
            <person name="Wayne K.J."/>
            <person name="Tettelin H."/>
            <person name="Glass J.I."/>
            <person name="Rusch D."/>
            <person name="Podicherti R."/>
            <person name="Tsui H.-C.T."/>
            <person name="Winkler M.E."/>
        </authorList>
    </citation>
    <scope>NUCLEOTIDE SEQUENCE</scope>
</reference>
<accession>A0A381Y5G6</accession>
<dbReference type="EMBL" id="UINC01017434">
    <property type="protein sequence ID" value="SVA72268.1"/>
    <property type="molecule type" value="Genomic_DNA"/>
</dbReference>
<sequence>MESAFFLISGWPSCPNLPENCTSAATCIWVVPVDGSVMVVSTFEVTPPPIRGSWACDVIDHFPASLSSLTVTPPTRLKPIGPTRTRIVPV</sequence>
<evidence type="ECO:0000313" key="1">
    <source>
        <dbReference type="EMBL" id="SVA72268.1"/>
    </source>
</evidence>
<proteinExistence type="predicted"/>
<name>A0A381Y5G6_9ZZZZ</name>
<dbReference type="AlphaFoldDB" id="A0A381Y5G6"/>
<organism evidence="1">
    <name type="scientific">marine metagenome</name>
    <dbReference type="NCBI Taxonomy" id="408172"/>
    <lineage>
        <taxon>unclassified sequences</taxon>
        <taxon>metagenomes</taxon>
        <taxon>ecological metagenomes</taxon>
    </lineage>
</organism>
<gene>
    <name evidence="1" type="ORF">METZ01_LOCUS125122</name>
</gene>
<protein>
    <submittedName>
        <fullName evidence="1">Uncharacterized protein</fullName>
    </submittedName>
</protein>